<name>A0A9P6NKK4_9BASI</name>
<comment type="caution">
    <text evidence="3">The sequence shown here is derived from an EMBL/GenBank/DDBJ whole genome shotgun (WGS) entry which is preliminary data.</text>
</comment>
<dbReference type="Pfam" id="PF09774">
    <property type="entry name" value="MIX23"/>
    <property type="match status" value="1"/>
</dbReference>
<feature type="compositionally biased region" description="Polar residues" evidence="2">
    <location>
        <begin position="1"/>
        <end position="11"/>
    </location>
</feature>
<dbReference type="AlphaFoldDB" id="A0A9P6NKK4"/>
<protein>
    <submittedName>
        <fullName evidence="3">Uncharacterized protein</fullName>
    </submittedName>
</protein>
<gene>
    <name evidence="3" type="ORF">CROQUDRAFT_654583</name>
</gene>
<reference evidence="3" key="1">
    <citation type="submission" date="2013-11" db="EMBL/GenBank/DDBJ databases">
        <title>Genome sequence of the fusiform rust pathogen reveals effectors for host alternation and coevolution with pine.</title>
        <authorList>
            <consortium name="DOE Joint Genome Institute"/>
            <person name="Smith K."/>
            <person name="Pendleton A."/>
            <person name="Kubisiak T."/>
            <person name="Anderson C."/>
            <person name="Salamov A."/>
            <person name="Aerts A."/>
            <person name="Riley R."/>
            <person name="Clum A."/>
            <person name="Lindquist E."/>
            <person name="Ence D."/>
            <person name="Campbell M."/>
            <person name="Kronenberg Z."/>
            <person name="Feau N."/>
            <person name="Dhillon B."/>
            <person name="Hamelin R."/>
            <person name="Burleigh J."/>
            <person name="Smith J."/>
            <person name="Yandell M."/>
            <person name="Nelson C."/>
            <person name="Grigoriev I."/>
            <person name="Davis J."/>
        </authorList>
    </citation>
    <scope>NUCLEOTIDE SEQUENCE</scope>
    <source>
        <strain evidence="3">G11</strain>
    </source>
</reference>
<feature type="region of interest" description="Disordered" evidence="2">
    <location>
        <begin position="1"/>
        <end position="41"/>
    </location>
</feature>
<dbReference type="InterPro" id="IPR019171">
    <property type="entry name" value="MIX23"/>
</dbReference>
<evidence type="ECO:0000313" key="3">
    <source>
        <dbReference type="EMBL" id="KAG0148736.1"/>
    </source>
</evidence>
<sequence>MGLTSNPQQPLLGSEWLEAQLTNTPARSSQPRPNSQPAPSPAFCLDLSEFRRHLKRYRTLDDSLTLHLNRSSALMQSSSSPNASDASAEECARFWELLTQTWLSREHVIRSCIEVADQSVQSKLDSIASCTNSTAATTSGDDAPAETLEDSQRRRAIESEVYTDTLKKRMIHDELAIESLIRKQSMQKFRSRCTSSLFAIPPNSPPLELQTHVSSPPK</sequence>
<dbReference type="OrthoDB" id="5593818at2759"/>
<dbReference type="Proteomes" id="UP000886653">
    <property type="component" value="Unassembled WGS sequence"/>
</dbReference>
<proteinExistence type="inferred from homology"/>
<dbReference type="EMBL" id="MU167234">
    <property type="protein sequence ID" value="KAG0148736.1"/>
    <property type="molecule type" value="Genomic_DNA"/>
</dbReference>
<evidence type="ECO:0000313" key="4">
    <source>
        <dbReference type="Proteomes" id="UP000886653"/>
    </source>
</evidence>
<dbReference type="PANTHER" id="PTHR31905:SF2">
    <property type="entry name" value="PROTEIN MIX23"/>
    <property type="match status" value="1"/>
</dbReference>
<keyword evidence="4" id="KW-1185">Reference proteome</keyword>
<comment type="similarity">
    <text evidence="1">Belongs to the MIX23 family.</text>
</comment>
<evidence type="ECO:0000256" key="2">
    <source>
        <dbReference type="SAM" id="MobiDB-lite"/>
    </source>
</evidence>
<accession>A0A9P6NKK4</accession>
<dbReference type="GO" id="GO:0005758">
    <property type="term" value="C:mitochondrial intermembrane space"/>
    <property type="evidence" value="ECO:0007669"/>
    <property type="project" value="InterPro"/>
</dbReference>
<dbReference type="PANTHER" id="PTHR31905">
    <property type="entry name" value="COILED-COIL DOMAIN-CONTAINING PROTEIN 58"/>
    <property type="match status" value="1"/>
</dbReference>
<feature type="region of interest" description="Disordered" evidence="2">
    <location>
        <begin position="132"/>
        <end position="151"/>
    </location>
</feature>
<feature type="compositionally biased region" description="Polar residues" evidence="2">
    <location>
        <begin position="20"/>
        <end position="33"/>
    </location>
</feature>
<evidence type="ECO:0000256" key="1">
    <source>
        <dbReference type="ARBA" id="ARBA00024204"/>
    </source>
</evidence>
<organism evidence="3 4">
    <name type="scientific">Cronartium quercuum f. sp. fusiforme G11</name>
    <dbReference type="NCBI Taxonomy" id="708437"/>
    <lineage>
        <taxon>Eukaryota</taxon>
        <taxon>Fungi</taxon>
        <taxon>Dikarya</taxon>
        <taxon>Basidiomycota</taxon>
        <taxon>Pucciniomycotina</taxon>
        <taxon>Pucciniomycetes</taxon>
        <taxon>Pucciniales</taxon>
        <taxon>Coleosporiaceae</taxon>
        <taxon>Cronartium</taxon>
    </lineage>
</organism>